<keyword evidence="8" id="KW-1185">Reference proteome</keyword>
<dbReference type="Gene3D" id="3.40.720.10">
    <property type="entry name" value="Alkaline Phosphatase, subunit A"/>
    <property type="match status" value="1"/>
</dbReference>
<comment type="caution">
    <text evidence="7">The sequence shown here is derived from an EMBL/GenBank/DDBJ whole genome shotgun (WGS) entry which is preliminary data.</text>
</comment>
<evidence type="ECO:0000256" key="1">
    <source>
        <dbReference type="ARBA" id="ARBA00008779"/>
    </source>
</evidence>
<dbReference type="InterPro" id="IPR017850">
    <property type="entry name" value="Alkaline_phosphatase_core_sf"/>
</dbReference>
<protein>
    <submittedName>
        <fullName evidence="7">Sulfatase-like hydrolase/transferase</fullName>
    </submittedName>
</protein>
<keyword evidence="4" id="KW-0106">Calcium</keyword>
<sequence>MALCASALLTGVTVACAGPAESGPAPSASQEVGKPNILMVLIDDLGYTDLGPYGGEAATPNIDDLTQEGVQFSNFHAYPVCAPTRAALMTGQDPHRVGLGSMEGFAPAGVPPTTPGYRGSLEGEYTGIAEVLSDADYATYQVGKWHLGEEPEQTPQALGFDQNFTMYNGAASHYADMLRHAPGTTPPEDTVHYERNGERVDDLPADFYSTHAYTDEMLRMIDQGQDSEGPFFGYLAYTAVHDPLQAPDTDLIDHYLDLYRDSNNYNELRAARLDRLSERGLIDPDVATRWPTQTPDWNTLTPEQQYDLAYRMAVYAAMIQDVDTQVGRLTDHLKEVGEYDKTLIVLASDNGAAGSSRELYTSQPGSLEWQNEHYPLAGEVEAYGRPGSYATLGLPNAQVSSGPFFNSKTTVFEGGTRVPAIVKTPLGDDNVDGDEPRVVDTFAHISDLYPTFAEYAGANLENPGALLGDSAKALLDGTSDAIGDDEFGMEMFGHRVYRDGDWKLVFAPTTTGGSGSYSLYDLGNDPGETVDLIDAHPDIAQQLADRWDQYASDNGVVPATFEAVNADAPRTAGIMYSIDWAE</sequence>
<dbReference type="PANTHER" id="PTHR42693:SF33">
    <property type="entry name" value="ARYLSULFATASE"/>
    <property type="match status" value="1"/>
</dbReference>
<feature type="domain" description="Sulfatase N-terminal" evidence="6">
    <location>
        <begin position="35"/>
        <end position="457"/>
    </location>
</feature>
<proteinExistence type="inferred from homology"/>
<evidence type="ECO:0000256" key="5">
    <source>
        <dbReference type="SAM" id="SignalP"/>
    </source>
</evidence>
<dbReference type="InterPro" id="IPR000917">
    <property type="entry name" value="Sulfatase_N"/>
</dbReference>
<dbReference type="Pfam" id="PF00884">
    <property type="entry name" value="Sulfatase"/>
    <property type="match status" value="1"/>
</dbReference>
<dbReference type="RefSeq" id="WP_330133316.1">
    <property type="nucleotide sequence ID" value="NZ_JAUTXY010000004.1"/>
</dbReference>
<dbReference type="EMBL" id="JAUTXY010000004">
    <property type="protein sequence ID" value="MEE2058076.1"/>
    <property type="molecule type" value="Genomic_DNA"/>
</dbReference>
<dbReference type="SUPFAM" id="SSF53649">
    <property type="entry name" value="Alkaline phosphatase-like"/>
    <property type="match status" value="1"/>
</dbReference>
<keyword evidence="3" id="KW-0378">Hydrolase</keyword>
<feature type="signal peptide" evidence="5">
    <location>
        <begin position="1"/>
        <end position="17"/>
    </location>
</feature>
<organism evidence="7 8">
    <name type="scientific">Rhodococcus artemisiae</name>
    <dbReference type="NCBI Taxonomy" id="714159"/>
    <lineage>
        <taxon>Bacteria</taxon>
        <taxon>Bacillati</taxon>
        <taxon>Actinomycetota</taxon>
        <taxon>Actinomycetes</taxon>
        <taxon>Mycobacteriales</taxon>
        <taxon>Nocardiaceae</taxon>
        <taxon>Rhodococcus</taxon>
    </lineage>
</organism>
<evidence type="ECO:0000256" key="2">
    <source>
        <dbReference type="ARBA" id="ARBA00022723"/>
    </source>
</evidence>
<dbReference type="InterPro" id="IPR024607">
    <property type="entry name" value="Sulfatase_CS"/>
</dbReference>
<keyword evidence="5" id="KW-0732">Signal</keyword>
<dbReference type="InterPro" id="IPR050738">
    <property type="entry name" value="Sulfatase"/>
</dbReference>
<feature type="chain" id="PRO_5046473271" evidence="5">
    <location>
        <begin position="18"/>
        <end position="582"/>
    </location>
</feature>
<accession>A0ABU7L956</accession>
<evidence type="ECO:0000313" key="7">
    <source>
        <dbReference type="EMBL" id="MEE2058076.1"/>
    </source>
</evidence>
<evidence type="ECO:0000259" key="6">
    <source>
        <dbReference type="Pfam" id="PF00884"/>
    </source>
</evidence>
<comment type="similarity">
    <text evidence="1">Belongs to the sulfatase family.</text>
</comment>
<dbReference type="PROSITE" id="PS00523">
    <property type="entry name" value="SULFATASE_1"/>
    <property type="match status" value="1"/>
</dbReference>
<dbReference type="Gene3D" id="3.30.1120.10">
    <property type="match status" value="1"/>
</dbReference>
<gene>
    <name evidence="7" type="ORF">Q7514_11150</name>
</gene>
<dbReference type="PANTHER" id="PTHR42693">
    <property type="entry name" value="ARYLSULFATASE FAMILY MEMBER"/>
    <property type="match status" value="1"/>
</dbReference>
<reference evidence="7 8" key="1">
    <citation type="submission" date="2023-07" db="EMBL/GenBank/DDBJ databases">
        <authorList>
            <person name="Girao M."/>
            <person name="Carvalho M.F."/>
        </authorList>
    </citation>
    <scope>NUCLEOTIDE SEQUENCE [LARGE SCALE GENOMIC DNA]</scope>
    <source>
        <strain evidence="7 8">YIM65754</strain>
    </source>
</reference>
<name>A0ABU7L956_9NOCA</name>
<dbReference type="Proteomes" id="UP001336020">
    <property type="component" value="Unassembled WGS sequence"/>
</dbReference>
<keyword evidence="2" id="KW-0479">Metal-binding</keyword>
<evidence type="ECO:0000256" key="3">
    <source>
        <dbReference type="ARBA" id="ARBA00022801"/>
    </source>
</evidence>
<evidence type="ECO:0000256" key="4">
    <source>
        <dbReference type="ARBA" id="ARBA00022837"/>
    </source>
</evidence>
<evidence type="ECO:0000313" key="8">
    <source>
        <dbReference type="Proteomes" id="UP001336020"/>
    </source>
</evidence>